<keyword evidence="2" id="KW-1185">Reference proteome</keyword>
<dbReference type="EMBL" id="CP012159">
    <property type="protein sequence ID" value="AKT37739.1"/>
    <property type="molecule type" value="Genomic_DNA"/>
</dbReference>
<sequence length="123" mass="13796">MPIPWTSAQRQTVTSVLCKYPPKSGWCVEATREILPVAREHDVKAGAVRIEPAGRARFVSPKVPLDGEFWFFHVTAEAVAHYVDVLTGCDGTSVDAYFKAHWQVEERDAYRVFSVDLEENGCP</sequence>
<protein>
    <submittedName>
        <fullName evidence="1">Uncharacterized protein</fullName>
    </submittedName>
</protein>
<dbReference type="Proteomes" id="UP000067626">
    <property type="component" value="Chromosome"/>
</dbReference>
<name>A0A0K1EA62_CHOCO</name>
<dbReference type="OrthoDB" id="5518195at2"/>
<evidence type="ECO:0000313" key="1">
    <source>
        <dbReference type="EMBL" id="AKT37739.1"/>
    </source>
</evidence>
<proteinExistence type="predicted"/>
<organism evidence="1 2">
    <name type="scientific">Chondromyces crocatus</name>
    <dbReference type="NCBI Taxonomy" id="52"/>
    <lineage>
        <taxon>Bacteria</taxon>
        <taxon>Pseudomonadati</taxon>
        <taxon>Myxococcota</taxon>
        <taxon>Polyangia</taxon>
        <taxon>Polyangiales</taxon>
        <taxon>Polyangiaceae</taxon>
        <taxon>Chondromyces</taxon>
    </lineage>
</organism>
<accession>A0A0K1EA62</accession>
<evidence type="ECO:0000313" key="2">
    <source>
        <dbReference type="Proteomes" id="UP000067626"/>
    </source>
</evidence>
<reference evidence="1 2" key="1">
    <citation type="submission" date="2015-07" db="EMBL/GenBank/DDBJ databases">
        <title>Genome analysis of myxobacterium Chondromyces crocatus Cm c5 reveals a high potential for natural compound synthesis and the genetic basis for the loss of fruiting body formation.</title>
        <authorList>
            <person name="Zaburannyi N."/>
            <person name="Bunk B."/>
            <person name="Maier J."/>
            <person name="Overmann J."/>
            <person name="Mueller R."/>
        </authorList>
    </citation>
    <scope>NUCLEOTIDE SEQUENCE [LARGE SCALE GENOMIC DNA]</scope>
    <source>
        <strain evidence="1 2">Cm c5</strain>
    </source>
</reference>
<gene>
    <name evidence="1" type="ORF">CMC5_018810</name>
</gene>
<dbReference type="RefSeq" id="WP_050430064.1">
    <property type="nucleotide sequence ID" value="NZ_CP012159.1"/>
</dbReference>
<dbReference type="STRING" id="52.CMC5_018810"/>
<dbReference type="AlphaFoldDB" id="A0A0K1EA62"/>
<dbReference type="KEGG" id="ccro:CMC5_018810"/>